<name>A0A8B8HY18_VANTA</name>
<dbReference type="RefSeq" id="XP_026488627.1">
    <property type="nucleotide sequence ID" value="XM_026632842.1"/>
</dbReference>
<dbReference type="Gene3D" id="2.40.128.20">
    <property type="match status" value="1"/>
</dbReference>
<dbReference type="GeneID" id="113395271"/>
<dbReference type="RefSeq" id="XP_026488626.1">
    <property type="nucleotide sequence ID" value="XM_026632841.1"/>
</dbReference>
<organism evidence="3 4">
    <name type="scientific">Vanessa tameamea</name>
    <name type="common">Kamehameha butterfly</name>
    <dbReference type="NCBI Taxonomy" id="334116"/>
    <lineage>
        <taxon>Eukaryota</taxon>
        <taxon>Metazoa</taxon>
        <taxon>Ecdysozoa</taxon>
        <taxon>Arthropoda</taxon>
        <taxon>Hexapoda</taxon>
        <taxon>Insecta</taxon>
        <taxon>Pterygota</taxon>
        <taxon>Neoptera</taxon>
        <taxon>Endopterygota</taxon>
        <taxon>Lepidoptera</taxon>
        <taxon>Glossata</taxon>
        <taxon>Ditrysia</taxon>
        <taxon>Papilionoidea</taxon>
        <taxon>Nymphalidae</taxon>
        <taxon>Nymphalinae</taxon>
        <taxon>Vanessa</taxon>
    </lineage>
</organism>
<evidence type="ECO:0000313" key="5">
    <source>
        <dbReference type="RefSeq" id="XP_026488627.1"/>
    </source>
</evidence>
<proteinExistence type="predicted"/>
<dbReference type="InterPro" id="IPR045165">
    <property type="entry name" value="Nitrobindin"/>
</dbReference>
<evidence type="ECO:0000313" key="3">
    <source>
        <dbReference type="Proteomes" id="UP001652626"/>
    </source>
</evidence>
<dbReference type="InterPro" id="IPR012674">
    <property type="entry name" value="Calycin"/>
</dbReference>
<evidence type="ECO:0000256" key="1">
    <source>
        <dbReference type="ARBA" id="ARBA00036993"/>
    </source>
</evidence>
<dbReference type="Proteomes" id="UP001652626">
    <property type="component" value="Chromosome 29"/>
</dbReference>
<gene>
    <name evidence="4 5" type="primary">LOC113395271</name>
</gene>
<sequence length="166" mass="19187">MLQSNEEIHEALAPISWLSGRWVTEDGKGHYPTLKDFQYHEELEFICIGQPMFNYISTSRHPETKKPMHQERGFLRINPGTHDLAFLISHNFGLTSLEEGACDPEKKEIKLVTANVSRASFSKPPYVKNFKRELRLLQPDTLEVILYMETDNTPLSEHLTAIYKKV</sequence>
<dbReference type="InterPro" id="IPR014878">
    <property type="entry name" value="THAP4-like_heme-bd"/>
</dbReference>
<dbReference type="PANTHER" id="PTHR15854:SF4">
    <property type="entry name" value="PEROXYNITRITE ISOMERASE THAP4"/>
    <property type="match status" value="1"/>
</dbReference>
<dbReference type="OMA" id="YPYEESH"/>
<comment type="catalytic activity">
    <reaction evidence="1">
        <text>peroxynitrite = nitrate</text>
        <dbReference type="Rhea" id="RHEA:63116"/>
        <dbReference type="ChEBI" id="CHEBI:17632"/>
        <dbReference type="ChEBI" id="CHEBI:25941"/>
    </reaction>
    <physiologicalReaction direction="left-to-right" evidence="1">
        <dbReference type="Rhea" id="RHEA:63117"/>
    </physiologicalReaction>
</comment>
<dbReference type="AlphaFoldDB" id="A0A8B8HY18"/>
<dbReference type="OrthoDB" id="58529at2759"/>
<feature type="domain" description="THAP4-like heme-binding" evidence="2">
    <location>
        <begin position="12"/>
        <end position="165"/>
    </location>
</feature>
<dbReference type="SUPFAM" id="SSF50814">
    <property type="entry name" value="Lipocalins"/>
    <property type="match status" value="1"/>
</dbReference>
<dbReference type="Pfam" id="PF08768">
    <property type="entry name" value="THAP4_heme-bd"/>
    <property type="match status" value="1"/>
</dbReference>
<dbReference type="CDD" id="cd07828">
    <property type="entry name" value="lipocalin_heme-bd-THAP4-like"/>
    <property type="match status" value="1"/>
</dbReference>
<reference evidence="4 5" key="1">
    <citation type="submission" date="2025-04" db="UniProtKB">
        <authorList>
            <consortium name="RefSeq"/>
        </authorList>
    </citation>
    <scope>IDENTIFICATION</scope>
    <source>
        <tissue evidence="4 5">Thorax</tissue>
    </source>
</reference>
<accession>A0A8B8HY18</accession>
<protein>
    <submittedName>
        <fullName evidence="4 5">THAP domain-containing protein 4-like</fullName>
    </submittedName>
</protein>
<evidence type="ECO:0000313" key="4">
    <source>
        <dbReference type="RefSeq" id="XP_026488626.1"/>
    </source>
</evidence>
<keyword evidence="3" id="KW-1185">Reference proteome</keyword>
<evidence type="ECO:0000259" key="2">
    <source>
        <dbReference type="Pfam" id="PF08768"/>
    </source>
</evidence>
<dbReference type="PANTHER" id="PTHR15854">
    <property type="entry name" value="THAP4 PROTEIN"/>
    <property type="match status" value="1"/>
</dbReference>